<dbReference type="EMBL" id="CP035758">
    <property type="protein sequence ID" value="QBD79770.1"/>
    <property type="molecule type" value="Genomic_DNA"/>
</dbReference>
<keyword evidence="2" id="KW-1185">Reference proteome</keyword>
<dbReference type="RefSeq" id="WP_129890836.1">
    <property type="nucleotide sequence ID" value="NZ_CP035758.1"/>
</dbReference>
<dbReference type="OrthoDB" id="156387at2"/>
<organism evidence="1 2">
    <name type="scientific">Ktedonosporobacter rubrisoli</name>
    <dbReference type="NCBI Taxonomy" id="2509675"/>
    <lineage>
        <taxon>Bacteria</taxon>
        <taxon>Bacillati</taxon>
        <taxon>Chloroflexota</taxon>
        <taxon>Ktedonobacteria</taxon>
        <taxon>Ktedonobacterales</taxon>
        <taxon>Ktedonosporobacteraceae</taxon>
        <taxon>Ktedonosporobacter</taxon>
    </lineage>
</organism>
<sequence>MSRELGLISVLGADAIGQPGERRFRIFAESRRGSVVLWMEKEQLNSLSLALDRFMSQITEGQVLRVEARAGGQPVPEGMPADFPLASAFDFQVGQMKLHYDEYNAAFILSATPLEIVMEPGEEPKAQLREDDTVSFIFTQQDAQELASTIARVIESGRPVCPLCHAPLDGGPHACVRQNGHREIF</sequence>
<reference evidence="1 2" key="1">
    <citation type="submission" date="2019-01" db="EMBL/GenBank/DDBJ databases">
        <title>Ktedonosporobacter rubrisoli SCAWS-G2.</title>
        <authorList>
            <person name="Huang Y."/>
            <person name="Yan B."/>
        </authorList>
    </citation>
    <scope>NUCLEOTIDE SEQUENCE [LARGE SCALE GENOMIC DNA]</scope>
    <source>
        <strain evidence="1 2">SCAWS-G2</strain>
    </source>
</reference>
<dbReference type="KEGG" id="kbs:EPA93_28845"/>
<dbReference type="Pfam" id="PF11290">
    <property type="entry name" value="DUF3090"/>
    <property type="match status" value="1"/>
</dbReference>
<evidence type="ECO:0000313" key="1">
    <source>
        <dbReference type="EMBL" id="QBD79770.1"/>
    </source>
</evidence>
<evidence type="ECO:0000313" key="2">
    <source>
        <dbReference type="Proteomes" id="UP000290365"/>
    </source>
</evidence>
<name>A0A4P6JWL3_KTERU</name>
<dbReference type="Proteomes" id="UP000290365">
    <property type="component" value="Chromosome"/>
</dbReference>
<gene>
    <name evidence="1" type="ORF">EPA93_28845</name>
</gene>
<proteinExistence type="predicted"/>
<accession>A0A4P6JWL3</accession>
<dbReference type="AlphaFoldDB" id="A0A4P6JWL3"/>
<protein>
    <submittedName>
        <fullName evidence="1">DUF3090 family protein</fullName>
    </submittedName>
</protein>
<dbReference type="InterPro" id="IPR021441">
    <property type="entry name" value="DUF3090"/>
</dbReference>